<dbReference type="EMBL" id="LDSI01000027">
    <property type="protein sequence ID" value="KTS94542.1"/>
    <property type="molecule type" value="Genomic_DNA"/>
</dbReference>
<keyword evidence="1" id="KW-0472">Membrane</keyword>
<comment type="caution">
    <text evidence="2">The sequence shown here is derived from an EMBL/GenBank/DDBJ whole genome shotgun (WGS) entry which is preliminary data.</text>
</comment>
<dbReference type="RefSeq" id="WP_058708304.1">
    <property type="nucleotide sequence ID" value="NZ_LDSI01000027.1"/>
</dbReference>
<name>A0AB34VBR6_9GAMM</name>
<feature type="transmembrane region" description="Helical" evidence="1">
    <location>
        <begin position="160"/>
        <end position="182"/>
    </location>
</feature>
<proteinExistence type="predicted"/>
<feature type="transmembrane region" description="Helical" evidence="1">
    <location>
        <begin position="194"/>
        <end position="213"/>
    </location>
</feature>
<evidence type="ECO:0008006" key="4">
    <source>
        <dbReference type="Google" id="ProtNLM"/>
    </source>
</evidence>
<keyword evidence="1" id="KW-1133">Transmembrane helix</keyword>
<sequence length="481" mass="54045">MFRNDKKMLAIYSALALLFIYPLIQAGVFYRDDLDRAITGQYGWRGLGRPMADIIMKILSASGQSNLDLFPFTMIASSVFIGGASLMLAKHLLRYDVPHVNLVAALLIFNPFFLQNMAYRYDCLGMAIAFFLAVTAYTYTTGSSIRGCSVKVISGVLSLTLYQPCVNIFIALLAVDIVILAVKNELNLAKLTKIIFNKAILFISFVILYMLFFSSKNNSRGELIPPNREGMNHLFNTISSLKDLVTSYFHGPVYIYFLIPVVITLFVIFFRYRQNKNKILPLAGYFFIAALIFLASLMGPTILLKDAPVAPRAITSFSAILIVIAIPAVYFLPRMKYISLIPVITCFAFSAQLSSALKSQREYEEFVFNMVAQKIISYKDIDTVRTVGQVNIDERAKLLEKNKPLIRYFLSPASEFLASFQLINKGLPQTKHGYGEENDNRQQLQKMLKEGIIPVVSNSAYSLYIEKNTALVKLGSSDIDF</sequence>
<evidence type="ECO:0000256" key="1">
    <source>
        <dbReference type="SAM" id="Phobius"/>
    </source>
</evidence>
<gene>
    <name evidence="2" type="ORF">RSA13_17790</name>
</gene>
<reference evidence="2 3" key="1">
    <citation type="journal article" date="2016" name="Front. Microbiol.">
        <title>Genomic Resource of Rice Seed Associated Bacteria.</title>
        <authorList>
            <person name="Midha S."/>
            <person name="Bansal K."/>
            <person name="Sharma S."/>
            <person name="Kumar N."/>
            <person name="Patil P.P."/>
            <person name="Chaudhry V."/>
            <person name="Patil P.B."/>
        </authorList>
    </citation>
    <scope>NUCLEOTIDE SEQUENCE [LARGE SCALE GENOMIC DNA]</scope>
    <source>
        <strain evidence="2 3">RSA13</strain>
    </source>
</reference>
<evidence type="ECO:0000313" key="3">
    <source>
        <dbReference type="Proteomes" id="UP000072520"/>
    </source>
</evidence>
<accession>A0AB34VBR6</accession>
<dbReference type="Pfam" id="PF14264">
    <property type="entry name" value="Glucos_trans_II"/>
    <property type="match status" value="1"/>
</dbReference>
<feature type="transmembrane region" description="Helical" evidence="1">
    <location>
        <begin position="69"/>
        <end position="89"/>
    </location>
</feature>
<dbReference type="AlphaFoldDB" id="A0AB34VBR6"/>
<organism evidence="2 3">
    <name type="scientific">Pantoea stewartii</name>
    <dbReference type="NCBI Taxonomy" id="66269"/>
    <lineage>
        <taxon>Bacteria</taxon>
        <taxon>Pseudomonadati</taxon>
        <taxon>Pseudomonadota</taxon>
        <taxon>Gammaproteobacteria</taxon>
        <taxon>Enterobacterales</taxon>
        <taxon>Erwiniaceae</taxon>
        <taxon>Pantoea</taxon>
    </lineage>
</organism>
<feature type="transmembrane region" description="Helical" evidence="1">
    <location>
        <begin position="309"/>
        <end position="330"/>
    </location>
</feature>
<feature type="transmembrane region" description="Helical" evidence="1">
    <location>
        <begin position="121"/>
        <end position="140"/>
    </location>
</feature>
<protein>
    <recommendedName>
        <fullName evidence="4">Glucosyltransferase domain-containing protein</fullName>
    </recommendedName>
</protein>
<feature type="transmembrane region" description="Helical" evidence="1">
    <location>
        <begin position="253"/>
        <end position="270"/>
    </location>
</feature>
<dbReference type="Proteomes" id="UP000072520">
    <property type="component" value="Unassembled WGS sequence"/>
</dbReference>
<keyword evidence="1" id="KW-0812">Transmembrane</keyword>
<evidence type="ECO:0000313" key="2">
    <source>
        <dbReference type="EMBL" id="KTS94542.1"/>
    </source>
</evidence>
<dbReference type="InterPro" id="IPR025686">
    <property type="entry name" value="Glucos_trans_II"/>
</dbReference>
<feature type="transmembrane region" description="Helical" evidence="1">
    <location>
        <begin position="282"/>
        <end position="303"/>
    </location>
</feature>